<sequence length="386" mass="44036">MKPCSTKGVFSANQLKFNKKYLKELTVQPDSGVFEQHCKYHICLHPAQLIDYDQAIKDELSKKIGRYDEPFDGILLGFRNIKLHSDIGLIGSDSYYIHMDVSADFFIFRPKLEMVLKGTVTRITKDHVGCLTYKTFNVSLPKTESDDDSWLGSRVNVGSEVQFQITHVNLLARLPHIRGEIESIIGESGAVIAQTKLKKKNKKTVFHNEDNSAEQTVVNEPPKIMQASKYRKPKKSQRPIQTNEESESLTEESQPPRKKHRKNKQEDHLDDGAETSQISQTEGSPQKEKRKHKQKTLEDSQLNVSEDSVKEASPKKRKNKRKDSDREVSLESLDMKSLFADADNDFSTKVQESGVGEKKSKRKRSQEFYLPEVKLEPDSDLEKIVG</sequence>
<dbReference type="STRING" id="77166.U4UTD8"/>
<dbReference type="OrthoDB" id="10250504at2759"/>
<evidence type="ECO:0000259" key="6">
    <source>
        <dbReference type="Pfam" id="PF17875"/>
    </source>
</evidence>
<keyword evidence="2" id="KW-0240">DNA-directed RNA polymerase</keyword>
<dbReference type="GO" id="GO:0006352">
    <property type="term" value="P:DNA-templated transcription initiation"/>
    <property type="evidence" value="ECO:0007669"/>
    <property type="project" value="InterPro"/>
</dbReference>
<dbReference type="EMBL" id="KB632355">
    <property type="protein sequence ID" value="ERL93385.1"/>
    <property type="molecule type" value="Genomic_DNA"/>
</dbReference>
<reference evidence="7 8" key="1">
    <citation type="journal article" date="2013" name="Genome Biol.">
        <title>Draft genome of the mountain pine beetle, Dendroctonus ponderosae Hopkins, a major forest pest.</title>
        <authorList>
            <person name="Keeling C.I."/>
            <person name="Yuen M.M."/>
            <person name="Liao N.Y."/>
            <person name="Docking T.R."/>
            <person name="Chan S.K."/>
            <person name="Taylor G.A."/>
            <person name="Palmquist D.L."/>
            <person name="Jackman S.D."/>
            <person name="Nguyen A."/>
            <person name="Li M."/>
            <person name="Henderson H."/>
            <person name="Janes J.K."/>
            <person name="Zhao Y."/>
            <person name="Pandoh P."/>
            <person name="Moore R."/>
            <person name="Sperling F.A."/>
            <person name="Huber D.P."/>
            <person name="Birol I."/>
            <person name="Jones S.J."/>
            <person name="Bohlmann J."/>
        </authorList>
    </citation>
    <scope>NUCLEOTIDE SEQUENCE</scope>
</reference>
<proteinExistence type="predicted"/>
<evidence type="ECO:0000256" key="3">
    <source>
        <dbReference type="ARBA" id="ARBA00023163"/>
    </source>
</evidence>
<accession>U4UTD8</accession>
<dbReference type="PANTHER" id="PTHR12709:SF5">
    <property type="entry name" value="DNA-DIRECTED RNA POLYMERASE I SUBUNIT RPA43"/>
    <property type="match status" value="1"/>
</dbReference>
<evidence type="ECO:0000256" key="2">
    <source>
        <dbReference type="ARBA" id="ARBA00022478"/>
    </source>
</evidence>
<evidence type="ECO:0000256" key="1">
    <source>
        <dbReference type="ARBA" id="ARBA00004123"/>
    </source>
</evidence>
<feature type="region of interest" description="Disordered" evidence="5">
    <location>
        <begin position="201"/>
        <end position="367"/>
    </location>
</feature>
<evidence type="ECO:0000313" key="7">
    <source>
        <dbReference type="EMBL" id="ERL93385.1"/>
    </source>
</evidence>
<evidence type="ECO:0000313" key="8">
    <source>
        <dbReference type="Proteomes" id="UP000030742"/>
    </source>
</evidence>
<name>U4UTD8_DENPD</name>
<dbReference type="InterPro" id="IPR041178">
    <property type="entry name" value="RPA43_OB"/>
</dbReference>
<dbReference type="PANTHER" id="PTHR12709">
    <property type="entry name" value="DNA-DIRECTED RNA POLYMERASE II, III"/>
    <property type="match status" value="1"/>
</dbReference>
<keyword evidence="3" id="KW-0804">Transcription</keyword>
<comment type="subcellular location">
    <subcellularLocation>
        <location evidence="1">Nucleus</location>
    </subcellularLocation>
</comment>
<feature type="domain" description="RPA43 OB" evidence="6">
    <location>
        <begin position="110"/>
        <end position="265"/>
    </location>
</feature>
<protein>
    <recommendedName>
        <fullName evidence="6">RPA43 OB domain-containing protein</fullName>
    </recommendedName>
</protein>
<dbReference type="Gene3D" id="3.30.1490.120">
    <property type="entry name" value="RNA polymerase Rpb7-like, N-terminal domain"/>
    <property type="match status" value="1"/>
</dbReference>
<dbReference type="Proteomes" id="UP000030742">
    <property type="component" value="Unassembled WGS sequence"/>
</dbReference>
<evidence type="ECO:0000256" key="5">
    <source>
        <dbReference type="SAM" id="MobiDB-lite"/>
    </source>
</evidence>
<dbReference type="AlphaFoldDB" id="U4UTD8"/>
<organism evidence="7 8">
    <name type="scientific">Dendroctonus ponderosae</name>
    <name type="common">Mountain pine beetle</name>
    <dbReference type="NCBI Taxonomy" id="77166"/>
    <lineage>
        <taxon>Eukaryota</taxon>
        <taxon>Metazoa</taxon>
        <taxon>Ecdysozoa</taxon>
        <taxon>Arthropoda</taxon>
        <taxon>Hexapoda</taxon>
        <taxon>Insecta</taxon>
        <taxon>Pterygota</taxon>
        <taxon>Neoptera</taxon>
        <taxon>Endopterygota</taxon>
        <taxon>Coleoptera</taxon>
        <taxon>Polyphaga</taxon>
        <taxon>Cucujiformia</taxon>
        <taxon>Curculionidae</taxon>
        <taxon>Scolytinae</taxon>
        <taxon>Dendroctonus</taxon>
    </lineage>
</organism>
<dbReference type="Pfam" id="PF17875">
    <property type="entry name" value="RPA43_OB"/>
    <property type="match status" value="1"/>
</dbReference>
<gene>
    <name evidence="7" type="ORF">D910_10677</name>
</gene>
<feature type="compositionally biased region" description="Polar residues" evidence="5">
    <location>
        <begin position="274"/>
        <end position="284"/>
    </location>
</feature>
<keyword evidence="4" id="KW-0539">Nucleus</keyword>
<dbReference type="InterPro" id="IPR045113">
    <property type="entry name" value="Rpb7-like"/>
</dbReference>
<dbReference type="GO" id="GO:0005736">
    <property type="term" value="C:RNA polymerase I complex"/>
    <property type="evidence" value="ECO:0007669"/>
    <property type="project" value="TreeGrafter"/>
</dbReference>
<dbReference type="GO" id="GO:0006362">
    <property type="term" value="P:transcription elongation by RNA polymerase I"/>
    <property type="evidence" value="ECO:0007669"/>
    <property type="project" value="TreeGrafter"/>
</dbReference>
<evidence type="ECO:0000256" key="4">
    <source>
        <dbReference type="ARBA" id="ARBA00023242"/>
    </source>
</evidence>
<dbReference type="InterPro" id="IPR036898">
    <property type="entry name" value="RNA_pol_Rpb7-like_N_sf"/>
</dbReference>